<dbReference type="OrthoDB" id="3941538at2759"/>
<sequence>MRAARFHGKEDIRIENVAEQKCGAGQVRVAPAYVGICGTDLHEYLGGPTFAPIKPHPVTQETIPITLGHEFSGVVTELGSGVSSFSIGQHVVVQPTIYCGTCQACTAGVENVCYNGGFIGLSGGGGGLSDSVVVPEGAVLRLPDNVPLDIGALVEPLSVAWHAISAAPLTNDSVVLILGGGPIGLAIVQCLVSLGTEMIIVSEVSKSRQQFARNFGAHHVLDPRTNDVVAISKELSGRDGPDIVFDCAGVSASLTTACTAVRARGTVVNVAIWEKEVPFNPNMLVFREAKYTAVLGYQRKDFQAVIDQIAAGNLKPSNMITSKIQLDDLIEGGIKALIHDKESHVKILVEVGGMNLANPAAVH</sequence>
<dbReference type="SMART" id="SM00829">
    <property type="entry name" value="PKS_ER"/>
    <property type="match status" value="1"/>
</dbReference>
<evidence type="ECO:0000256" key="1">
    <source>
        <dbReference type="ARBA" id="ARBA00001947"/>
    </source>
</evidence>
<name>A0A9P4GKF4_9PLEO</name>
<dbReference type="GeneID" id="63850025"/>
<dbReference type="PROSITE" id="PS00059">
    <property type="entry name" value="ADH_ZINC"/>
    <property type="match status" value="1"/>
</dbReference>
<dbReference type="InterPro" id="IPR036291">
    <property type="entry name" value="NAD(P)-bd_dom_sf"/>
</dbReference>
<dbReference type="GO" id="GO:0034079">
    <property type="term" value="P:butanediol biosynthetic process"/>
    <property type="evidence" value="ECO:0007669"/>
    <property type="project" value="TreeGrafter"/>
</dbReference>
<dbReference type="InterPro" id="IPR013154">
    <property type="entry name" value="ADH-like_N"/>
</dbReference>
<dbReference type="InterPro" id="IPR002328">
    <property type="entry name" value="ADH_Zn_CS"/>
</dbReference>
<dbReference type="CDD" id="cd08233">
    <property type="entry name" value="butanediol_DH_like"/>
    <property type="match status" value="1"/>
</dbReference>
<dbReference type="PANTHER" id="PTHR43161">
    <property type="entry name" value="SORBITOL DEHYDROGENASE"/>
    <property type="match status" value="1"/>
</dbReference>
<reference evidence="8" key="1">
    <citation type="submission" date="2020-01" db="EMBL/GenBank/DDBJ databases">
        <authorList>
            <consortium name="DOE Joint Genome Institute"/>
            <person name="Haridas S."/>
            <person name="Albert R."/>
            <person name="Binder M."/>
            <person name="Bloem J."/>
            <person name="Labutti K."/>
            <person name="Salamov A."/>
            <person name="Andreopoulos B."/>
            <person name="Baker S.E."/>
            <person name="Barry K."/>
            <person name="Bills G."/>
            <person name="Bluhm B.H."/>
            <person name="Cannon C."/>
            <person name="Castanera R."/>
            <person name="Culley D.E."/>
            <person name="Daum C."/>
            <person name="Ezra D."/>
            <person name="Gonzalez J.B."/>
            <person name="Henrissat B."/>
            <person name="Kuo A."/>
            <person name="Liang C."/>
            <person name="Lipzen A."/>
            <person name="Lutzoni F."/>
            <person name="Magnuson J."/>
            <person name="Mondo S."/>
            <person name="Nolan M."/>
            <person name="Ohm R."/>
            <person name="Pangilinan J."/>
            <person name="Park H.-J."/>
            <person name="Ramirez L."/>
            <person name="Alfaro M."/>
            <person name="Sun H."/>
            <person name="Tritt A."/>
            <person name="Yoshinaga Y."/>
            <person name="Zwiers L.-H."/>
            <person name="Turgeon B.G."/>
            <person name="Goodwin S.B."/>
            <person name="Spatafora J.W."/>
            <person name="Crous P.W."/>
            <person name="Grigoriev I.V."/>
        </authorList>
    </citation>
    <scope>NUCLEOTIDE SEQUENCE</scope>
    <source>
        <strain evidence="8">CBS 394.84</strain>
    </source>
</reference>
<evidence type="ECO:0000256" key="5">
    <source>
        <dbReference type="ARBA" id="ARBA00023002"/>
    </source>
</evidence>
<keyword evidence="4 6" id="KW-0862">Zinc</keyword>
<evidence type="ECO:0000313" key="8">
    <source>
        <dbReference type="EMBL" id="KAF1847064.1"/>
    </source>
</evidence>
<protein>
    <submittedName>
        <fullName evidence="8">Sorbitol dehydrogenase</fullName>
    </submittedName>
</protein>
<dbReference type="InterPro" id="IPR011032">
    <property type="entry name" value="GroES-like_sf"/>
</dbReference>
<keyword evidence="9" id="KW-1185">Reference proteome</keyword>
<keyword evidence="5" id="KW-0560">Oxidoreductase</keyword>
<comment type="similarity">
    <text evidence="2 6">Belongs to the zinc-containing alcohol dehydrogenase family.</text>
</comment>
<comment type="cofactor">
    <cofactor evidence="1 6">
        <name>Zn(2+)</name>
        <dbReference type="ChEBI" id="CHEBI:29105"/>
    </cofactor>
</comment>
<dbReference type="EMBL" id="ML976615">
    <property type="protein sequence ID" value="KAF1847064.1"/>
    <property type="molecule type" value="Genomic_DNA"/>
</dbReference>
<dbReference type="Gene3D" id="3.90.180.10">
    <property type="entry name" value="Medium-chain alcohol dehydrogenases, catalytic domain"/>
    <property type="match status" value="1"/>
</dbReference>
<dbReference type="RefSeq" id="XP_040789627.1">
    <property type="nucleotide sequence ID" value="XM_040932774.1"/>
</dbReference>
<dbReference type="Proteomes" id="UP000800039">
    <property type="component" value="Unassembled WGS sequence"/>
</dbReference>
<dbReference type="InterPro" id="IPR013149">
    <property type="entry name" value="ADH-like_C"/>
</dbReference>
<dbReference type="GO" id="GO:0008270">
    <property type="term" value="F:zinc ion binding"/>
    <property type="evidence" value="ECO:0007669"/>
    <property type="project" value="InterPro"/>
</dbReference>
<dbReference type="Pfam" id="PF00107">
    <property type="entry name" value="ADH_zinc_N"/>
    <property type="match status" value="1"/>
</dbReference>
<dbReference type="InterPro" id="IPR020843">
    <property type="entry name" value="ER"/>
</dbReference>
<dbReference type="PANTHER" id="PTHR43161:SF23">
    <property type="entry name" value="(R,R)-BUTANEDIOL DEHYDROGENASE-RELATED"/>
    <property type="match status" value="1"/>
</dbReference>
<comment type="caution">
    <text evidence="8">The sequence shown here is derived from an EMBL/GenBank/DDBJ whole genome shotgun (WGS) entry which is preliminary data.</text>
</comment>
<evidence type="ECO:0000313" key="9">
    <source>
        <dbReference type="Proteomes" id="UP000800039"/>
    </source>
</evidence>
<keyword evidence="3 6" id="KW-0479">Metal-binding</keyword>
<dbReference type="SUPFAM" id="SSF50129">
    <property type="entry name" value="GroES-like"/>
    <property type="match status" value="1"/>
</dbReference>
<evidence type="ECO:0000256" key="4">
    <source>
        <dbReference type="ARBA" id="ARBA00022833"/>
    </source>
</evidence>
<accession>A0A9P4GKF4</accession>
<dbReference type="AlphaFoldDB" id="A0A9P4GKF4"/>
<dbReference type="SUPFAM" id="SSF51735">
    <property type="entry name" value="NAD(P)-binding Rossmann-fold domains"/>
    <property type="match status" value="1"/>
</dbReference>
<dbReference type="Gene3D" id="3.40.50.720">
    <property type="entry name" value="NAD(P)-binding Rossmann-like Domain"/>
    <property type="match status" value="1"/>
</dbReference>
<feature type="domain" description="Enoyl reductase (ER)" evidence="7">
    <location>
        <begin position="8"/>
        <end position="349"/>
    </location>
</feature>
<dbReference type="GO" id="GO:0000721">
    <property type="term" value="F:(R,R)-butanediol dehydrogenase activity"/>
    <property type="evidence" value="ECO:0007669"/>
    <property type="project" value="TreeGrafter"/>
</dbReference>
<evidence type="ECO:0000256" key="3">
    <source>
        <dbReference type="ARBA" id="ARBA00022723"/>
    </source>
</evidence>
<proteinExistence type="inferred from homology"/>
<evidence type="ECO:0000256" key="2">
    <source>
        <dbReference type="ARBA" id="ARBA00008072"/>
    </source>
</evidence>
<organism evidence="8 9">
    <name type="scientific">Cucurbitaria berberidis CBS 394.84</name>
    <dbReference type="NCBI Taxonomy" id="1168544"/>
    <lineage>
        <taxon>Eukaryota</taxon>
        <taxon>Fungi</taxon>
        <taxon>Dikarya</taxon>
        <taxon>Ascomycota</taxon>
        <taxon>Pezizomycotina</taxon>
        <taxon>Dothideomycetes</taxon>
        <taxon>Pleosporomycetidae</taxon>
        <taxon>Pleosporales</taxon>
        <taxon>Pleosporineae</taxon>
        <taxon>Cucurbitariaceae</taxon>
        <taxon>Cucurbitaria</taxon>
    </lineage>
</organism>
<evidence type="ECO:0000259" key="7">
    <source>
        <dbReference type="SMART" id="SM00829"/>
    </source>
</evidence>
<dbReference type="Pfam" id="PF08240">
    <property type="entry name" value="ADH_N"/>
    <property type="match status" value="1"/>
</dbReference>
<gene>
    <name evidence="8" type="ORF">K460DRAFT_363172</name>
</gene>
<dbReference type="GO" id="GO:0005737">
    <property type="term" value="C:cytoplasm"/>
    <property type="evidence" value="ECO:0007669"/>
    <property type="project" value="TreeGrafter"/>
</dbReference>
<evidence type="ECO:0000256" key="6">
    <source>
        <dbReference type="RuleBase" id="RU361277"/>
    </source>
</evidence>